<evidence type="ECO:0000256" key="1">
    <source>
        <dbReference type="ARBA" id="ARBA00000971"/>
    </source>
</evidence>
<dbReference type="EMBL" id="DVNZ01000062">
    <property type="protein sequence ID" value="HIU93905.1"/>
    <property type="molecule type" value="Genomic_DNA"/>
</dbReference>
<dbReference type="GO" id="GO:0015031">
    <property type="term" value="P:protein transport"/>
    <property type="evidence" value="ECO:0007669"/>
    <property type="project" value="UniProtKB-UniRule"/>
</dbReference>
<evidence type="ECO:0000256" key="11">
    <source>
        <dbReference type="ARBA" id="ARBA00029986"/>
    </source>
</evidence>
<dbReference type="NCBIfam" id="TIGR00115">
    <property type="entry name" value="tig"/>
    <property type="match status" value="1"/>
</dbReference>
<evidence type="ECO:0000256" key="14">
    <source>
        <dbReference type="RuleBase" id="RU003914"/>
    </source>
</evidence>
<dbReference type="FunFam" id="3.10.50.40:FF:000001">
    <property type="entry name" value="Trigger factor"/>
    <property type="match status" value="1"/>
</dbReference>
<sequence>MATIERMEHNKAKLTITIDAETFSAAVQQAYFKTAKHYNIPGFRKGHAPRKVIENMYGEGVFFEDAFELVWGDAYDAALEEHELTAVDKPSITIEKIGLDEGIVYTAEVQLKPEVTLGAYKGIEVEKPTYTVEDADVDREIELERERGARFISVERPVENGDRVVLDYSGSVDGVPFEGGTAEEQTLVIGSGTFIPGFEEQIVGMAIGQERDITVTFPAEYHAENLAGKEAVFHVKVREIQVKDLPALDDEFAKDVSEYDTLEELRAARRKAMEARARENEKTATENLCIKTVCDNASVEVPACMTERQVNYMLQDMAYRLSTSNLSLEDYCKYTGTNLDALRESYRTEAEARVKMQLVLEAVGKAENAACTDEELEEEIRTLAERNGVELEEFRAQLNENDLDYLRDRKAAEKVVALIVDNAVLTAPKAEPEAAQAEAPAAQDN</sequence>
<gene>
    <name evidence="12" type="primary">tig</name>
    <name evidence="16" type="ORF">IAD24_01980</name>
</gene>
<dbReference type="InterPro" id="IPR008881">
    <property type="entry name" value="Trigger_fac_ribosome-bd_bac"/>
</dbReference>
<dbReference type="InterPro" id="IPR036611">
    <property type="entry name" value="Trigger_fac_ribosome-bd_sf"/>
</dbReference>
<comment type="domain">
    <text evidence="12">Consists of 3 domains; the N-terminus binds the ribosome, the middle domain has PPIase activity, while the C-terminus has intrinsic chaperone activity on its own.</text>
</comment>
<evidence type="ECO:0000259" key="15">
    <source>
        <dbReference type="PROSITE" id="PS50059"/>
    </source>
</evidence>
<feature type="domain" description="PPIase FKBP-type" evidence="15">
    <location>
        <begin position="161"/>
        <end position="243"/>
    </location>
</feature>
<dbReference type="SUPFAM" id="SSF102735">
    <property type="entry name" value="Trigger factor ribosome-binding domain"/>
    <property type="match status" value="1"/>
</dbReference>
<dbReference type="GO" id="GO:0043335">
    <property type="term" value="P:protein unfolding"/>
    <property type="evidence" value="ECO:0007669"/>
    <property type="project" value="TreeGrafter"/>
</dbReference>
<evidence type="ECO:0000256" key="12">
    <source>
        <dbReference type="HAMAP-Rule" id="MF_00303"/>
    </source>
</evidence>
<comment type="catalytic activity">
    <reaction evidence="1 12 13">
        <text>[protein]-peptidylproline (omega=180) = [protein]-peptidylproline (omega=0)</text>
        <dbReference type="Rhea" id="RHEA:16237"/>
        <dbReference type="Rhea" id="RHEA-COMP:10747"/>
        <dbReference type="Rhea" id="RHEA-COMP:10748"/>
        <dbReference type="ChEBI" id="CHEBI:83833"/>
        <dbReference type="ChEBI" id="CHEBI:83834"/>
        <dbReference type="EC" id="5.2.1.8"/>
    </reaction>
</comment>
<dbReference type="GO" id="GO:0044183">
    <property type="term" value="F:protein folding chaperone"/>
    <property type="evidence" value="ECO:0007669"/>
    <property type="project" value="TreeGrafter"/>
</dbReference>
<dbReference type="InterPro" id="IPR001179">
    <property type="entry name" value="PPIase_FKBP_dom"/>
</dbReference>
<dbReference type="Gene3D" id="3.30.70.1050">
    <property type="entry name" value="Trigger factor ribosome-binding domain"/>
    <property type="match status" value="1"/>
</dbReference>
<protein>
    <recommendedName>
        <fullName evidence="4 12">Trigger factor</fullName>
        <shortName evidence="12">TF</shortName>
        <ecNumber evidence="3 12">5.2.1.8</ecNumber>
    </recommendedName>
    <alternativeName>
        <fullName evidence="11 12">PPIase</fullName>
    </alternativeName>
</protein>
<evidence type="ECO:0000313" key="17">
    <source>
        <dbReference type="Proteomes" id="UP000824128"/>
    </source>
</evidence>
<dbReference type="SUPFAM" id="SSF54534">
    <property type="entry name" value="FKBP-like"/>
    <property type="match status" value="1"/>
</dbReference>
<organism evidence="16 17">
    <name type="scientific">Candidatus Aphodomorpha intestinavium</name>
    <dbReference type="NCBI Taxonomy" id="2840672"/>
    <lineage>
        <taxon>Bacteria</taxon>
        <taxon>Bacillati</taxon>
        <taxon>Bacillota</taxon>
        <taxon>Clostridia</taxon>
        <taxon>Eubacteriales</taxon>
        <taxon>Candidatus Aphodomorpha</taxon>
    </lineage>
</organism>
<dbReference type="Pfam" id="PF05697">
    <property type="entry name" value="Trigger_N"/>
    <property type="match status" value="1"/>
</dbReference>
<dbReference type="Gene3D" id="3.10.50.40">
    <property type="match status" value="1"/>
</dbReference>
<name>A0A9D1N2X7_9FIRM</name>
<dbReference type="PROSITE" id="PS50059">
    <property type="entry name" value="FKBP_PPIASE"/>
    <property type="match status" value="1"/>
</dbReference>
<evidence type="ECO:0000313" key="16">
    <source>
        <dbReference type="EMBL" id="HIU93905.1"/>
    </source>
</evidence>
<dbReference type="GO" id="GO:0005737">
    <property type="term" value="C:cytoplasm"/>
    <property type="evidence" value="ECO:0007669"/>
    <property type="project" value="UniProtKB-SubCell"/>
</dbReference>
<dbReference type="InterPro" id="IPR005215">
    <property type="entry name" value="Trig_fac"/>
</dbReference>
<dbReference type="HAMAP" id="MF_00303">
    <property type="entry name" value="Trigger_factor_Tig"/>
    <property type="match status" value="1"/>
</dbReference>
<dbReference type="Pfam" id="PF00254">
    <property type="entry name" value="FKBP_C"/>
    <property type="match status" value="1"/>
</dbReference>
<reference evidence="16" key="2">
    <citation type="journal article" date="2021" name="PeerJ">
        <title>Extensive microbial diversity within the chicken gut microbiome revealed by metagenomics and culture.</title>
        <authorList>
            <person name="Gilroy R."/>
            <person name="Ravi A."/>
            <person name="Getino M."/>
            <person name="Pursley I."/>
            <person name="Horton D.L."/>
            <person name="Alikhan N.F."/>
            <person name="Baker D."/>
            <person name="Gharbi K."/>
            <person name="Hall N."/>
            <person name="Watson M."/>
            <person name="Adriaenssens E.M."/>
            <person name="Foster-Nyarko E."/>
            <person name="Jarju S."/>
            <person name="Secka A."/>
            <person name="Antonio M."/>
            <person name="Oren A."/>
            <person name="Chaudhuri R.R."/>
            <person name="La Ragione R."/>
            <person name="Hildebrand F."/>
            <person name="Pallen M.J."/>
        </authorList>
    </citation>
    <scope>NUCLEOTIDE SEQUENCE</scope>
    <source>
        <strain evidence="16">ChiGjej2B2-16831</strain>
    </source>
</reference>
<dbReference type="GO" id="GO:0003755">
    <property type="term" value="F:peptidyl-prolyl cis-trans isomerase activity"/>
    <property type="evidence" value="ECO:0007669"/>
    <property type="project" value="UniProtKB-UniRule"/>
</dbReference>
<dbReference type="InterPro" id="IPR046357">
    <property type="entry name" value="PPIase_dom_sf"/>
</dbReference>
<dbReference type="EC" id="5.2.1.8" evidence="3 12"/>
<dbReference type="Gene3D" id="1.10.3120.10">
    <property type="entry name" value="Trigger factor, C-terminal domain"/>
    <property type="match status" value="1"/>
</dbReference>
<keyword evidence="8 12" id="KW-0413">Isomerase</keyword>
<evidence type="ECO:0000256" key="10">
    <source>
        <dbReference type="ARBA" id="ARBA00024849"/>
    </source>
</evidence>
<evidence type="ECO:0000256" key="3">
    <source>
        <dbReference type="ARBA" id="ARBA00013194"/>
    </source>
</evidence>
<keyword evidence="9 12" id="KW-0131">Cell cycle</keyword>
<dbReference type="InterPro" id="IPR027304">
    <property type="entry name" value="Trigger_fact/SurA_dom_sf"/>
</dbReference>
<evidence type="ECO:0000256" key="7">
    <source>
        <dbReference type="ARBA" id="ARBA00023186"/>
    </source>
</evidence>
<evidence type="ECO:0000256" key="9">
    <source>
        <dbReference type="ARBA" id="ARBA00023306"/>
    </source>
</evidence>
<dbReference type="GO" id="GO:0051083">
    <property type="term" value="P:'de novo' cotranslational protein folding"/>
    <property type="evidence" value="ECO:0007669"/>
    <property type="project" value="TreeGrafter"/>
</dbReference>
<comment type="caution">
    <text evidence="16">The sequence shown here is derived from an EMBL/GenBank/DDBJ whole genome shotgun (WGS) entry which is preliminary data.</text>
</comment>
<evidence type="ECO:0000256" key="2">
    <source>
        <dbReference type="ARBA" id="ARBA00005464"/>
    </source>
</evidence>
<comment type="subcellular location">
    <subcellularLocation>
        <location evidence="12">Cytoplasm</location>
    </subcellularLocation>
    <text evidence="12">About half TF is bound to the ribosome near the polypeptide exit tunnel while the other half is free in the cytoplasm.</text>
</comment>
<dbReference type="InterPro" id="IPR008880">
    <property type="entry name" value="Trigger_fac_C"/>
</dbReference>
<evidence type="ECO:0000256" key="8">
    <source>
        <dbReference type="ARBA" id="ARBA00023235"/>
    </source>
</evidence>
<proteinExistence type="inferred from homology"/>
<evidence type="ECO:0000256" key="5">
    <source>
        <dbReference type="ARBA" id="ARBA00022618"/>
    </source>
</evidence>
<keyword evidence="12" id="KW-0963">Cytoplasm</keyword>
<keyword evidence="7 12" id="KW-0143">Chaperone</keyword>
<dbReference type="PANTHER" id="PTHR30560">
    <property type="entry name" value="TRIGGER FACTOR CHAPERONE AND PEPTIDYL-PROLYL CIS/TRANS ISOMERASE"/>
    <property type="match status" value="1"/>
</dbReference>
<accession>A0A9D1N2X7</accession>
<comment type="function">
    <text evidence="10 12">Involved in protein export. Acts as a chaperone by maintaining the newly synthesized protein in an open conformation. Functions as a peptidyl-prolyl cis-trans isomerase.</text>
</comment>
<evidence type="ECO:0000256" key="6">
    <source>
        <dbReference type="ARBA" id="ARBA00023110"/>
    </source>
</evidence>
<dbReference type="GO" id="GO:0043022">
    <property type="term" value="F:ribosome binding"/>
    <property type="evidence" value="ECO:0007669"/>
    <property type="project" value="TreeGrafter"/>
</dbReference>
<dbReference type="PIRSF" id="PIRSF003095">
    <property type="entry name" value="Trigger_factor"/>
    <property type="match status" value="1"/>
</dbReference>
<dbReference type="Pfam" id="PF05698">
    <property type="entry name" value="Trigger_C"/>
    <property type="match status" value="1"/>
</dbReference>
<dbReference type="PANTHER" id="PTHR30560:SF3">
    <property type="entry name" value="TRIGGER FACTOR-LIKE PROTEIN TIG, CHLOROPLASTIC"/>
    <property type="match status" value="1"/>
</dbReference>
<comment type="similarity">
    <text evidence="2 12 14">Belongs to the FKBP-type PPIase family. Tig subfamily.</text>
</comment>
<keyword evidence="5 12" id="KW-0132">Cell division</keyword>
<dbReference type="InterPro" id="IPR037041">
    <property type="entry name" value="Trigger_fac_C_sf"/>
</dbReference>
<evidence type="ECO:0000256" key="13">
    <source>
        <dbReference type="PROSITE-ProRule" id="PRU00277"/>
    </source>
</evidence>
<dbReference type="Proteomes" id="UP000824128">
    <property type="component" value="Unassembled WGS sequence"/>
</dbReference>
<evidence type="ECO:0000256" key="4">
    <source>
        <dbReference type="ARBA" id="ARBA00016902"/>
    </source>
</evidence>
<dbReference type="AlphaFoldDB" id="A0A9D1N2X7"/>
<keyword evidence="6 12" id="KW-0697">Rotamase</keyword>
<reference evidence="16" key="1">
    <citation type="submission" date="2020-10" db="EMBL/GenBank/DDBJ databases">
        <authorList>
            <person name="Gilroy R."/>
        </authorList>
    </citation>
    <scope>NUCLEOTIDE SEQUENCE</scope>
    <source>
        <strain evidence="16">ChiGjej2B2-16831</strain>
    </source>
</reference>
<dbReference type="GO" id="GO:0051301">
    <property type="term" value="P:cell division"/>
    <property type="evidence" value="ECO:0007669"/>
    <property type="project" value="UniProtKB-KW"/>
</dbReference>
<dbReference type="SUPFAM" id="SSF109998">
    <property type="entry name" value="Triger factor/SurA peptide-binding domain-like"/>
    <property type="match status" value="1"/>
</dbReference>